<organism evidence="1 2">
    <name type="scientific">Trichinella patagoniensis</name>
    <dbReference type="NCBI Taxonomy" id="990121"/>
    <lineage>
        <taxon>Eukaryota</taxon>
        <taxon>Metazoa</taxon>
        <taxon>Ecdysozoa</taxon>
        <taxon>Nematoda</taxon>
        <taxon>Enoplea</taxon>
        <taxon>Dorylaimia</taxon>
        <taxon>Trichinellida</taxon>
        <taxon>Trichinellidae</taxon>
        <taxon>Trichinella</taxon>
    </lineage>
</organism>
<dbReference type="Proteomes" id="UP000054783">
    <property type="component" value="Unassembled WGS sequence"/>
</dbReference>
<reference evidence="1 2" key="1">
    <citation type="submission" date="2015-01" db="EMBL/GenBank/DDBJ databases">
        <title>Evolution of Trichinella species and genotypes.</title>
        <authorList>
            <person name="Korhonen P.K."/>
            <person name="Edoardo P."/>
            <person name="Giuseppe L.R."/>
            <person name="Gasser R.B."/>
        </authorList>
    </citation>
    <scope>NUCLEOTIDE SEQUENCE [LARGE SCALE GENOMIC DNA]</scope>
    <source>
        <strain evidence="1">ISS2496</strain>
    </source>
</reference>
<keyword evidence="2" id="KW-1185">Reference proteome</keyword>
<sequence length="60" mass="6643">MVCSGGDGGDDVQVVGCGRIIGGKILPWKCVSLQGYWARLWRHNGGRTKLKCWEMGLFDM</sequence>
<proteinExistence type="predicted"/>
<name>A0A0V0ZS14_9BILA</name>
<accession>A0A0V0ZS14</accession>
<evidence type="ECO:0000313" key="2">
    <source>
        <dbReference type="Proteomes" id="UP000054783"/>
    </source>
</evidence>
<gene>
    <name evidence="1" type="ORF">T12_11163</name>
</gene>
<evidence type="ECO:0000313" key="1">
    <source>
        <dbReference type="EMBL" id="KRY14906.1"/>
    </source>
</evidence>
<dbReference type="AlphaFoldDB" id="A0A0V0ZS14"/>
<comment type="caution">
    <text evidence="1">The sequence shown here is derived from an EMBL/GenBank/DDBJ whole genome shotgun (WGS) entry which is preliminary data.</text>
</comment>
<dbReference type="EMBL" id="JYDQ01000106">
    <property type="protein sequence ID" value="KRY14906.1"/>
    <property type="molecule type" value="Genomic_DNA"/>
</dbReference>
<protein>
    <submittedName>
        <fullName evidence="1">Uncharacterized protein</fullName>
    </submittedName>
</protein>